<dbReference type="EMBL" id="KM610234">
    <property type="protein sequence ID" value="AJD20147.1"/>
    <property type="molecule type" value="Genomic_DNA"/>
</dbReference>
<gene>
    <name evidence="1" type="primary">vp39</name>
    <name evidence="1" type="ORF">TONV_087</name>
</gene>
<name>A0A0B4VG04_9VIRU</name>
<sequence>MALQLASIKTLNFSTIGTAYPIEGVYEKNRRCLFEGENRSYNQKAVPCSNESKRYLGTLLICENHLRKYFKTVIQEFDIREVNDMQNSKFIKLVYSQAYRFTIPFPFELQTTVEEGVNVNRLCLNPNLIKKHDDRPSSFFQSIVAFATNGYIHTSGFDSLNELLTDAQQPYRNEYSNHYQAVANRWKNTYVLMKNTNDANEIRFTYIPGSELPYIYQTVLYYSEMAVHYVVPKNVFREQNVLDALNNTRLTRVLQPNMVLDLDASYFKMENFESPLKLYILEDGTNYATPIILAGFQVFEEGDYNPHNYQHSSVEVRKFSAFCL</sequence>
<protein>
    <submittedName>
        <fullName evidence="1">VP39</fullName>
    </submittedName>
</protein>
<keyword evidence="2" id="KW-1185">Reference proteome</keyword>
<organism evidence="1 2">
    <name type="scientific">Tipula oleracea nudivirus</name>
    <dbReference type="NCBI Taxonomy" id="1546257"/>
    <lineage>
        <taxon>Viruses</taxon>
        <taxon>Viruses incertae sedis</taxon>
        <taxon>Naldaviricetes</taxon>
        <taxon>Lefavirales</taxon>
        <taxon>Nudiviridae</taxon>
        <taxon>Deltanudivirus</taxon>
        <taxon>Deltanudivirus tipoleraceae</taxon>
    </lineage>
</organism>
<proteinExistence type="predicted"/>
<reference evidence="1 2" key="1">
    <citation type="journal article" date="2015" name="J. Virol.">
        <title>The genome of the nucleopolyhedrosis-causing virus from Tipula oleracea sheds new light on the Nudiviridae family.</title>
        <authorList>
            <person name="Bezier A."/>
            <person name="Theze J."/>
            <person name="Gavory F."/>
            <person name="Gaillard J."/>
            <person name="Poulain J."/>
            <person name="Drezen J.M."/>
            <person name="Herniou E.A."/>
        </authorList>
    </citation>
    <scope>NUCLEOTIDE SEQUENCE [LARGE SCALE GENOMIC DNA]</scope>
    <source>
        <strain evidence="1">35</strain>
    </source>
</reference>
<evidence type="ECO:0000313" key="2">
    <source>
        <dbReference type="Proteomes" id="UP000201058"/>
    </source>
</evidence>
<dbReference type="RefSeq" id="YP_009116734.1">
    <property type="nucleotide sequence ID" value="NC_026242.1"/>
</dbReference>
<evidence type="ECO:0000313" key="1">
    <source>
        <dbReference type="EMBL" id="AJD20147.1"/>
    </source>
</evidence>
<accession>A0A0B4VG04</accession>
<dbReference type="GeneID" id="22921801"/>
<dbReference type="KEGG" id="vg:22921801"/>
<dbReference type="Proteomes" id="UP000201058">
    <property type="component" value="Segment"/>
</dbReference>